<evidence type="ECO:0000313" key="2">
    <source>
        <dbReference type="EMBL" id="KAF8773178.1"/>
    </source>
</evidence>
<protein>
    <recommendedName>
        <fullName evidence="4">TIL domain-containing protein</fullName>
    </recommendedName>
</protein>
<feature type="signal peptide" evidence="1">
    <location>
        <begin position="1"/>
        <end position="23"/>
    </location>
</feature>
<organism evidence="2 3">
    <name type="scientific">Argiope bruennichi</name>
    <name type="common">Wasp spider</name>
    <name type="synonym">Aranea bruennichi</name>
    <dbReference type="NCBI Taxonomy" id="94029"/>
    <lineage>
        <taxon>Eukaryota</taxon>
        <taxon>Metazoa</taxon>
        <taxon>Ecdysozoa</taxon>
        <taxon>Arthropoda</taxon>
        <taxon>Chelicerata</taxon>
        <taxon>Arachnida</taxon>
        <taxon>Araneae</taxon>
        <taxon>Araneomorphae</taxon>
        <taxon>Entelegynae</taxon>
        <taxon>Araneoidea</taxon>
        <taxon>Araneidae</taxon>
        <taxon>Argiope</taxon>
    </lineage>
</organism>
<feature type="chain" id="PRO_5035789148" description="TIL domain-containing protein" evidence="1">
    <location>
        <begin position="24"/>
        <end position="122"/>
    </location>
</feature>
<evidence type="ECO:0008006" key="4">
    <source>
        <dbReference type="Google" id="ProtNLM"/>
    </source>
</evidence>
<dbReference type="CDD" id="cd19941">
    <property type="entry name" value="TIL"/>
    <property type="match status" value="1"/>
</dbReference>
<keyword evidence="3" id="KW-1185">Reference proteome</keyword>
<reference evidence="2" key="1">
    <citation type="journal article" date="2020" name="bioRxiv">
        <title>Chromosome-level reference genome of the European wasp spider Argiope bruennichi: a resource for studies on range expansion and evolutionary adaptation.</title>
        <authorList>
            <person name="Sheffer M.M."/>
            <person name="Hoppe A."/>
            <person name="Krehenwinkel H."/>
            <person name="Uhl G."/>
            <person name="Kuss A.W."/>
            <person name="Jensen L."/>
            <person name="Jensen C."/>
            <person name="Gillespie R.G."/>
            <person name="Hoff K.J."/>
            <person name="Prost S."/>
        </authorList>
    </citation>
    <scope>NUCLEOTIDE SEQUENCE</scope>
</reference>
<proteinExistence type="predicted"/>
<dbReference type="SUPFAM" id="SSF57567">
    <property type="entry name" value="Serine protease inhibitors"/>
    <property type="match status" value="1"/>
</dbReference>
<gene>
    <name evidence="2" type="ORF">HNY73_015858</name>
</gene>
<evidence type="ECO:0000313" key="3">
    <source>
        <dbReference type="Proteomes" id="UP000807504"/>
    </source>
</evidence>
<evidence type="ECO:0000256" key="1">
    <source>
        <dbReference type="SAM" id="SignalP"/>
    </source>
</evidence>
<name>A0A8T0EHX7_ARGBR</name>
<dbReference type="InterPro" id="IPR036084">
    <property type="entry name" value="Ser_inhib-like_sf"/>
</dbReference>
<comment type="caution">
    <text evidence="2">The sequence shown here is derived from an EMBL/GenBank/DDBJ whole genome shotgun (WGS) entry which is preliminary data.</text>
</comment>
<accession>A0A8T0EHX7</accession>
<dbReference type="EMBL" id="JABXBU010002227">
    <property type="protein sequence ID" value="KAF8773178.1"/>
    <property type="molecule type" value="Genomic_DNA"/>
</dbReference>
<reference evidence="2" key="2">
    <citation type="submission" date="2020-06" db="EMBL/GenBank/DDBJ databases">
        <authorList>
            <person name="Sheffer M."/>
        </authorList>
    </citation>
    <scope>NUCLEOTIDE SEQUENCE</scope>
</reference>
<keyword evidence="1" id="KW-0732">Signal</keyword>
<dbReference type="Proteomes" id="UP000807504">
    <property type="component" value="Unassembled WGS sequence"/>
</dbReference>
<sequence>MAALNSLVYLLLTSTLTIPPEKAVTTEVNQNEIDPRCPPNEEYRKCDNTVCILECVCKAGFVRGRHGSCVKPQKILTSSDEQKFQSGVDPDINGGCPDIDACFDHCGPKMGICMFPDICVCF</sequence>
<dbReference type="AlphaFoldDB" id="A0A8T0EHX7"/>
<dbReference type="Gene3D" id="2.10.25.10">
    <property type="entry name" value="Laminin"/>
    <property type="match status" value="1"/>
</dbReference>